<organism evidence="5 6">
    <name type="scientific">Negadavirga shengliensis</name>
    <dbReference type="NCBI Taxonomy" id="1389218"/>
    <lineage>
        <taxon>Bacteria</taxon>
        <taxon>Pseudomonadati</taxon>
        <taxon>Bacteroidota</taxon>
        <taxon>Cytophagia</taxon>
        <taxon>Cytophagales</taxon>
        <taxon>Cyclobacteriaceae</taxon>
        <taxon>Negadavirga</taxon>
    </lineage>
</organism>
<protein>
    <submittedName>
        <fullName evidence="5">2-oxo acid dehydrogenase subunit E2</fullName>
    </submittedName>
</protein>
<evidence type="ECO:0000256" key="1">
    <source>
        <dbReference type="ARBA" id="ARBA00001938"/>
    </source>
</evidence>
<dbReference type="Pfam" id="PF00198">
    <property type="entry name" value="2-oxoacid_dh"/>
    <property type="match status" value="2"/>
</dbReference>
<accession>A0ABV9T7I6</accession>
<proteinExistence type="predicted"/>
<comment type="caution">
    <text evidence="5">The sequence shown here is derived from an EMBL/GenBank/DDBJ whole genome shotgun (WGS) entry which is preliminary data.</text>
</comment>
<dbReference type="Gene3D" id="3.30.559.10">
    <property type="entry name" value="Chloramphenicol acetyltransferase-like domain"/>
    <property type="match status" value="1"/>
</dbReference>
<keyword evidence="6" id="KW-1185">Reference proteome</keyword>
<name>A0ABV9T7I6_9BACT</name>
<dbReference type="InterPro" id="IPR023213">
    <property type="entry name" value="CAT-like_dom_sf"/>
</dbReference>
<dbReference type="RefSeq" id="WP_377068328.1">
    <property type="nucleotide sequence ID" value="NZ_JBHSJJ010000018.1"/>
</dbReference>
<evidence type="ECO:0000313" key="6">
    <source>
        <dbReference type="Proteomes" id="UP001595818"/>
    </source>
</evidence>
<evidence type="ECO:0000256" key="2">
    <source>
        <dbReference type="ARBA" id="ARBA00022679"/>
    </source>
</evidence>
<dbReference type="EMBL" id="JBHSJJ010000018">
    <property type="protein sequence ID" value="MFC4874461.1"/>
    <property type="molecule type" value="Genomic_DNA"/>
</dbReference>
<dbReference type="PANTHER" id="PTHR43178">
    <property type="entry name" value="DIHYDROLIPOAMIDE ACETYLTRANSFERASE COMPONENT OF PYRUVATE DEHYDROGENASE COMPLEX"/>
    <property type="match status" value="1"/>
</dbReference>
<dbReference type="PANTHER" id="PTHR43178:SF5">
    <property type="entry name" value="LIPOAMIDE ACYLTRANSFERASE COMPONENT OF BRANCHED-CHAIN ALPHA-KETO ACID DEHYDROGENASE COMPLEX, MITOCHONDRIAL"/>
    <property type="match status" value="1"/>
</dbReference>
<reference evidence="6" key="1">
    <citation type="journal article" date="2019" name="Int. J. Syst. Evol. Microbiol.">
        <title>The Global Catalogue of Microorganisms (GCM) 10K type strain sequencing project: providing services to taxonomists for standard genome sequencing and annotation.</title>
        <authorList>
            <consortium name="The Broad Institute Genomics Platform"/>
            <consortium name="The Broad Institute Genome Sequencing Center for Infectious Disease"/>
            <person name="Wu L."/>
            <person name="Ma J."/>
        </authorList>
    </citation>
    <scope>NUCLEOTIDE SEQUENCE [LARGE SCALE GENOMIC DNA]</scope>
    <source>
        <strain evidence="6">CGMCC 4.7466</strain>
    </source>
</reference>
<keyword evidence="3" id="KW-0012">Acyltransferase</keyword>
<dbReference type="InterPro" id="IPR050743">
    <property type="entry name" value="2-oxoacid_DH_E2_comp"/>
</dbReference>
<dbReference type="Proteomes" id="UP001595818">
    <property type="component" value="Unassembled WGS sequence"/>
</dbReference>
<comment type="cofactor">
    <cofactor evidence="1">
        <name>(R)-lipoate</name>
        <dbReference type="ChEBI" id="CHEBI:83088"/>
    </cofactor>
</comment>
<feature type="domain" description="2-oxoacid dehydrogenase acyltransferase catalytic" evidence="4">
    <location>
        <begin position="179"/>
        <end position="257"/>
    </location>
</feature>
<keyword evidence="2" id="KW-0808">Transferase</keyword>
<evidence type="ECO:0000259" key="4">
    <source>
        <dbReference type="Pfam" id="PF00198"/>
    </source>
</evidence>
<feature type="domain" description="2-oxoacid dehydrogenase acyltransferase catalytic" evidence="4">
    <location>
        <begin position="28"/>
        <end position="133"/>
    </location>
</feature>
<gene>
    <name evidence="5" type="ORF">ACFPFU_22345</name>
</gene>
<dbReference type="SUPFAM" id="SSF52777">
    <property type="entry name" value="CoA-dependent acyltransferases"/>
    <property type="match status" value="1"/>
</dbReference>
<evidence type="ECO:0000313" key="5">
    <source>
        <dbReference type="EMBL" id="MFC4874461.1"/>
    </source>
</evidence>
<sequence length="263" mass="30113">MADFKIKRFPKSRIATNDVCAIGLKRHHIVALIEVDVSESWQKIKQYKKEGNKVSFTAWLVKMISNSIRDYENVAAYLQGKRTPIIFNDINISMAVEKDLNGQKVPMPLIIEKTNERSIESIQEEIDEAKNQNLTGKDIVLHRKSNKLERFYYILPGSIRRLFWRYLISHPHFAYGKMGNVAITSVGMMGRADGWFIPISVHPICFGIGRISKKPIVVNDKIEIREMLKMTVLLDHDVVDGGQMIRFISSLTGNIEKGWTPDP</sequence>
<dbReference type="InterPro" id="IPR001078">
    <property type="entry name" value="2-oxoacid_DH_actylTfrase"/>
</dbReference>
<evidence type="ECO:0000256" key="3">
    <source>
        <dbReference type="ARBA" id="ARBA00023315"/>
    </source>
</evidence>